<dbReference type="SFLD" id="SFLDF00299">
    <property type="entry name" value="anaerobic_ribonucleoside-triph"/>
    <property type="match status" value="1"/>
</dbReference>
<evidence type="ECO:0000256" key="5">
    <source>
        <dbReference type="ARBA" id="ARBA00023004"/>
    </source>
</evidence>
<accession>A0AAE6KSB4</accession>
<dbReference type="SFLD" id="SFLDS00029">
    <property type="entry name" value="Radical_SAM"/>
    <property type="match status" value="1"/>
</dbReference>
<keyword evidence="4" id="KW-0479">Metal-binding</keyword>
<evidence type="ECO:0000256" key="3">
    <source>
        <dbReference type="ARBA" id="ARBA00022691"/>
    </source>
</evidence>
<sequence>MNGRAAEGINKQTSPSRGMRHVLALPMPRRCWHAGAVFMAIAAGTSSSGPTLRIAQRVPRTEAEGPGVRYALWVQGCPLRCPGCCNPEMFATERGTVETVEALAQDILATPGIEGLTLLGGEPFSQPGPAAALCERVRAAGLSIMVFTGHTLAELRAQARDDVDRLLATADLLVDGRFEKDQPETARRWIGSRNQVMHFLTGRYSQYDACFTAPNTAEVHFVGGKLVINGWPALADRLRP</sequence>
<dbReference type="SFLD" id="SFLDG01063">
    <property type="entry name" value="activating_enzymes__group_1"/>
    <property type="match status" value="1"/>
</dbReference>
<keyword evidence="2" id="KW-0004">4Fe-4S</keyword>
<dbReference type="Proteomes" id="UP000320179">
    <property type="component" value="Chromosome"/>
</dbReference>
<dbReference type="GO" id="GO:0051539">
    <property type="term" value="F:4 iron, 4 sulfur cluster binding"/>
    <property type="evidence" value="ECO:0007669"/>
    <property type="project" value="UniProtKB-KW"/>
</dbReference>
<dbReference type="AlphaFoldDB" id="A0AAE6KSB4"/>
<organism evidence="7 8">
    <name type="scientific">Myxococcus xanthus</name>
    <dbReference type="NCBI Taxonomy" id="34"/>
    <lineage>
        <taxon>Bacteria</taxon>
        <taxon>Pseudomonadati</taxon>
        <taxon>Myxococcota</taxon>
        <taxon>Myxococcia</taxon>
        <taxon>Myxococcales</taxon>
        <taxon>Cystobacterineae</taxon>
        <taxon>Myxococcaceae</taxon>
        <taxon>Myxococcus</taxon>
    </lineage>
</organism>
<dbReference type="PANTHER" id="PTHR30352">
    <property type="entry name" value="PYRUVATE FORMATE-LYASE-ACTIVATING ENZYME"/>
    <property type="match status" value="1"/>
</dbReference>
<keyword evidence="5" id="KW-0408">Iron</keyword>
<dbReference type="InterPro" id="IPR058240">
    <property type="entry name" value="rSAM_sf"/>
</dbReference>
<name>A0AAE6KSB4_MYXXA</name>
<dbReference type="GO" id="GO:0004748">
    <property type="term" value="F:ribonucleoside-diphosphate reductase activity, thioredoxin disulfide as acceptor"/>
    <property type="evidence" value="ECO:0007669"/>
    <property type="project" value="TreeGrafter"/>
</dbReference>
<dbReference type="SFLD" id="SFLDG01066">
    <property type="entry name" value="organic_radical-activating_enz"/>
    <property type="match status" value="1"/>
</dbReference>
<reference evidence="7 8" key="1">
    <citation type="journal article" date="2019" name="Science">
        <title>Social genes are selection hotspots in kin groups of a soil microbe.</title>
        <authorList>
            <person name="Wielgoss S."/>
            <person name="Wolfensberger R."/>
            <person name="Sun L."/>
            <person name="Fiegna F."/>
            <person name="Velicer G.J."/>
        </authorList>
    </citation>
    <scope>NUCLEOTIDE SEQUENCE [LARGE SCALE GENOMIC DNA]</scope>
    <source>
        <strain evidence="7 8">MC3.5.9c15</strain>
    </source>
</reference>
<keyword evidence="6" id="KW-0411">Iron-sulfur</keyword>
<dbReference type="InterPro" id="IPR007197">
    <property type="entry name" value="rSAM"/>
</dbReference>
<dbReference type="InterPro" id="IPR034457">
    <property type="entry name" value="Organic_radical-activating"/>
</dbReference>
<evidence type="ECO:0000256" key="6">
    <source>
        <dbReference type="ARBA" id="ARBA00023014"/>
    </source>
</evidence>
<keyword evidence="3" id="KW-0949">S-adenosyl-L-methionine</keyword>
<dbReference type="SUPFAM" id="SSF102114">
    <property type="entry name" value="Radical SAM enzymes"/>
    <property type="match status" value="1"/>
</dbReference>
<evidence type="ECO:0000313" key="8">
    <source>
        <dbReference type="Proteomes" id="UP000320179"/>
    </source>
</evidence>
<evidence type="ECO:0000256" key="4">
    <source>
        <dbReference type="ARBA" id="ARBA00022723"/>
    </source>
</evidence>
<evidence type="ECO:0000313" key="7">
    <source>
        <dbReference type="EMBL" id="QDE68004.1"/>
    </source>
</evidence>
<evidence type="ECO:0000256" key="1">
    <source>
        <dbReference type="ARBA" id="ARBA00001966"/>
    </source>
</evidence>
<gene>
    <name evidence="7" type="ORF">BHS09_13995</name>
</gene>
<dbReference type="GO" id="GO:0046872">
    <property type="term" value="F:metal ion binding"/>
    <property type="evidence" value="ECO:0007669"/>
    <property type="project" value="UniProtKB-KW"/>
</dbReference>
<protein>
    <submittedName>
        <fullName evidence="7">Radical SAM protein</fullName>
    </submittedName>
</protein>
<evidence type="ECO:0000256" key="2">
    <source>
        <dbReference type="ARBA" id="ARBA00022485"/>
    </source>
</evidence>
<dbReference type="Gene3D" id="3.20.20.70">
    <property type="entry name" value="Aldolase class I"/>
    <property type="match status" value="1"/>
</dbReference>
<proteinExistence type="predicted"/>
<dbReference type="GO" id="GO:0043365">
    <property type="term" value="F:[formate-C-acetyltransferase]-activating enzyme activity"/>
    <property type="evidence" value="ECO:0007669"/>
    <property type="project" value="InterPro"/>
</dbReference>
<dbReference type="EMBL" id="CP017174">
    <property type="protein sequence ID" value="QDE68004.1"/>
    <property type="molecule type" value="Genomic_DNA"/>
</dbReference>
<dbReference type="CDD" id="cd01335">
    <property type="entry name" value="Radical_SAM"/>
    <property type="match status" value="1"/>
</dbReference>
<dbReference type="PANTHER" id="PTHR30352:SF2">
    <property type="entry name" value="ANAEROBIC RIBONUCLEOSIDE-TRIPHOSPHATE REDUCTASE-ACTIVATING PROTEIN"/>
    <property type="match status" value="1"/>
</dbReference>
<dbReference type="InterPro" id="IPR013785">
    <property type="entry name" value="Aldolase_TIM"/>
</dbReference>
<dbReference type="InterPro" id="IPR012837">
    <property type="entry name" value="NrdG"/>
</dbReference>
<comment type="cofactor">
    <cofactor evidence="1">
        <name>[4Fe-4S] cluster</name>
        <dbReference type="ChEBI" id="CHEBI:49883"/>
    </cofactor>
</comment>
<dbReference type="Pfam" id="PF13353">
    <property type="entry name" value="Fer4_12"/>
    <property type="match status" value="1"/>
</dbReference>